<feature type="domain" description="Transposase IS110-like N-terminal" evidence="2">
    <location>
        <begin position="31"/>
        <end position="153"/>
    </location>
</feature>
<feature type="coiled-coil region" evidence="1">
    <location>
        <begin position="165"/>
        <end position="199"/>
    </location>
</feature>
<feature type="domain" description="Transposase IS116/IS110/IS902 C-terminal" evidence="3">
    <location>
        <begin position="195"/>
        <end position="276"/>
    </location>
</feature>
<dbReference type="PANTHER" id="PTHR33055">
    <property type="entry name" value="TRANSPOSASE FOR INSERTION SEQUENCE ELEMENT IS1111A"/>
    <property type="match status" value="1"/>
</dbReference>
<dbReference type="GO" id="GO:0004803">
    <property type="term" value="F:transposase activity"/>
    <property type="evidence" value="ECO:0007669"/>
    <property type="project" value="InterPro"/>
</dbReference>
<dbReference type="AlphaFoldDB" id="A0A5S9QGU5"/>
<name>A0A5S9QGU5_9GAMM</name>
<reference evidence="4 5" key="1">
    <citation type="submission" date="2019-11" db="EMBL/GenBank/DDBJ databases">
        <authorList>
            <person name="Holert J."/>
        </authorList>
    </citation>
    <scope>NUCLEOTIDE SEQUENCE [LARGE SCALE GENOMIC DNA]</scope>
    <source>
        <strain evidence="4">SB11_3</strain>
    </source>
</reference>
<keyword evidence="1" id="KW-0175">Coiled coil</keyword>
<protein>
    <submittedName>
        <fullName evidence="4">Uncharacterized protein</fullName>
    </submittedName>
</protein>
<keyword evidence="5" id="KW-1185">Reference proteome</keyword>
<dbReference type="Proteomes" id="UP000441399">
    <property type="component" value="Unassembled WGS sequence"/>
</dbReference>
<evidence type="ECO:0000256" key="1">
    <source>
        <dbReference type="SAM" id="Coils"/>
    </source>
</evidence>
<evidence type="ECO:0000259" key="3">
    <source>
        <dbReference type="Pfam" id="PF02371"/>
    </source>
</evidence>
<dbReference type="EMBL" id="CACSIO010000027">
    <property type="protein sequence ID" value="CAA0117862.1"/>
    <property type="molecule type" value="Genomic_DNA"/>
</dbReference>
<organism evidence="4 5">
    <name type="scientific">BD1-7 clade bacterium</name>
    <dbReference type="NCBI Taxonomy" id="2029982"/>
    <lineage>
        <taxon>Bacteria</taxon>
        <taxon>Pseudomonadati</taxon>
        <taxon>Pseudomonadota</taxon>
        <taxon>Gammaproteobacteria</taxon>
        <taxon>Cellvibrionales</taxon>
        <taxon>Spongiibacteraceae</taxon>
        <taxon>BD1-7 clade</taxon>
    </lineage>
</organism>
<sequence length="316" mass="35478">MNNLINNEINIGIDTSQALLDIYVRPLGHYSSFGNNPQGIKEAIKYIHSFAPSRVVIEATGRLELDFVIEAEKAKLPVCICNPMQIRQFAKAVGRIAKTDKLDAEAIAHFGEAINPPLSTLKPEKLRLISDLLTVRNQCLDMSTMQKNRLTRMPKSVHKPINNVLKSIKKEIQKIEEQLEKLFKELPEWQARVDQLTSAKGVGKILAYTIISELPEIGKLNNREIAALVGVAPMNRDSGTFQGKRSIRGGRHKVRTVLFVSMMSAIQCHPKLKPMYERLVAAGKPKKVALIACMRKQITILNAMVKNGTYWDEKMV</sequence>
<dbReference type="PANTHER" id="PTHR33055:SF13">
    <property type="entry name" value="TRANSPOSASE"/>
    <property type="match status" value="1"/>
</dbReference>
<dbReference type="InterPro" id="IPR047650">
    <property type="entry name" value="Transpos_IS110"/>
</dbReference>
<dbReference type="Pfam" id="PF01548">
    <property type="entry name" value="DEDD_Tnp_IS110"/>
    <property type="match status" value="1"/>
</dbReference>
<dbReference type="Pfam" id="PF02371">
    <property type="entry name" value="Transposase_20"/>
    <property type="match status" value="1"/>
</dbReference>
<dbReference type="InterPro" id="IPR003346">
    <property type="entry name" value="Transposase_20"/>
</dbReference>
<evidence type="ECO:0000313" key="4">
    <source>
        <dbReference type="EMBL" id="CAA0117862.1"/>
    </source>
</evidence>
<dbReference type="GO" id="GO:0006313">
    <property type="term" value="P:DNA transposition"/>
    <property type="evidence" value="ECO:0007669"/>
    <property type="project" value="InterPro"/>
</dbReference>
<proteinExistence type="predicted"/>
<dbReference type="InterPro" id="IPR002525">
    <property type="entry name" value="Transp_IS110-like_N"/>
</dbReference>
<dbReference type="GO" id="GO:0003677">
    <property type="term" value="F:DNA binding"/>
    <property type="evidence" value="ECO:0007669"/>
    <property type="project" value="InterPro"/>
</dbReference>
<dbReference type="NCBIfam" id="NF033542">
    <property type="entry name" value="transpos_IS110"/>
    <property type="match status" value="1"/>
</dbReference>
<accession>A0A5S9QGU5</accession>
<gene>
    <name evidence="4" type="ORF">OPDIPICF_04808</name>
</gene>
<dbReference type="OrthoDB" id="9795150at2"/>
<evidence type="ECO:0000313" key="5">
    <source>
        <dbReference type="Proteomes" id="UP000441399"/>
    </source>
</evidence>
<evidence type="ECO:0000259" key="2">
    <source>
        <dbReference type="Pfam" id="PF01548"/>
    </source>
</evidence>